<feature type="transmembrane region" description="Helical" evidence="1">
    <location>
        <begin position="65"/>
        <end position="89"/>
    </location>
</feature>
<feature type="transmembrane region" description="Helical" evidence="1">
    <location>
        <begin position="132"/>
        <end position="153"/>
    </location>
</feature>
<name>A0A428KCG9_9BACT</name>
<reference evidence="3 4" key="1">
    <citation type="submission" date="2018-12" db="EMBL/GenBank/DDBJ databases">
        <authorList>
            <person name="Feng G."/>
            <person name="Zhu H."/>
        </authorList>
    </citation>
    <scope>NUCLEOTIDE SEQUENCE [LARGE SCALE GENOMIC DNA]</scope>
    <source>
        <strain evidence="3 4">LMG 26000</strain>
    </source>
</reference>
<keyword evidence="1" id="KW-1133">Transmembrane helix</keyword>
<feature type="transmembrane region" description="Helical" evidence="1">
    <location>
        <begin position="101"/>
        <end position="120"/>
    </location>
</feature>
<keyword evidence="1" id="KW-0472">Membrane</keyword>
<evidence type="ECO:0000313" key="3">
    <source>
        <dbReference type="EMBL" id="RSK44119.1"/>
    </source>
</evidence>
<keyword evidence="2" id="KW-0732">Signal</keyword>
<dbReference type="OrthoDB" id="882765at2"/>
<feature type="signal peptide" evidence="2">
    <location>
        <begin position="1"/>
        <end position="19"/>
    </location>
</feature>
<comment type="caution">
    <text evidence="3">The sequence shown here is derived from an EMBL/GenBank/DDBJ whole genome shotgun (WGS) entry which is preliminary data.</text>
</comment>
<organism evidence="3 4">
    <name type="scientific">Hymenobacter perfusus</name>
    <dbReference type="NCBI Taxonomy" id="1236770"/>
    <lineage>
        <taxon>Bacteria</taxon>
        <taxon>Pseudomonadati</taxon>
        <taxon>Bacteroidota</taxon>
        <taxon>Cytophagia</taxon>
        <taxon>Cytophagales</taxon>
        <taxon>Hymenobacteraceae</taxon>
        <taxon>Hymenobacter</taxon>
    </lineage>
</organism>
<keyword evidence="4" id="KW-1185">Reference proteome</keyword>
<proteinExistence type="predicted"/>
<sequence>MAVLFVGGFGLFAAGRVVAAVEPAGSTGGFPGNGGLARRIAVLGRILPPYQLLALESTSSTPNPVLRTAVLCGAVTGALCVAWVLFLYLTDNNPYGPKRTLADFFTPIAAVVSQVLLRRYYVPEGPGLGKAIGVGMLTSLLAALVASAGMYTFSRLTGPGMIEQHLAEAHKMLEATKAMYLKEANGAQQYAATLHNLARTPEGFAQDELFKKSFIGVLLSIPVGVFLRK</sequence>
<accession>A0A428KCG9</accession>
<dbReference type="AlphaFoldDB" id="A0A428KCG9"/>
<feature type="chain" id="PRO_5019202200" evidence="2">
    <location>
        <begin position="20"/>
        <end position="229"/>
    </location>
</feature>
<evidence type="ECO:0000313" key="4">
    <source>
        <dbReference type="Proteomes" id="UP000270291"/>
    </source>
</evidence>
<dbReference type="Pfam" id="PF13858">
    <property type="entry name" value="DUF4199"/>
    <property type="match status" value="1"/>
</dbReference>
<gene>
    <name evidence="3" type="ORF">EI293_06150</name>
</gene>
<protein>
    <submittedName>
        <fullName evidence="3">DUF4199 domain-containing protein</fullName>
    </submittedName>
</protein>
<dbReference type="Proteomes" id="UP000270291">
    <property type="component" value="Unassembled WGS sequence"/>
</dbReference>
<dbReference type="InterPro" id="IPR025250">
    <property type="entry name" value="DUF4199"/>
</dbReference>
<dbReference type="EMBL" id="RWIU01000002">
    <property type="protein sequence ID" value="RSK44119.1"/>
    <property type="molecule type" value="Genomic_DNA"/>
</dbReference>
<evidence type="ECO:0000256" key="2">
    <source>
        <dbReference type="SAM" id="SignalP"/>
    </source>
</evidence>
<evidence type="ECO:0000256" key="1">
    <source>
        <dbReference type="SAM" id="Phobius"/>
    </source>
</evidence>
<keyword evidence="1" id="KW-0812">Transmembrane</keyword>